<dbReference type="OMA" id="TSICYNT"/>
<name>A0A0B2VAG7_TOXCA</name>
<proteinExistence type="predicted"/>
<feature type="chain" id="PRO_5002096023" description="UPAR/Ly6 domain-containing protein" evidence="1">
    <location>
        <begin position="21"/>
        <end position="129"/>
    </location>
</feature>
<dbReference type="Proteomes" id="UP000031036">
    <property type="component" value="Unassembled WGS sequence"/>
</dbReference>
<sequence>MALILPFIAYVFFMAATSNALRCYVGGPTINNGSLLVPLQECPMLGAYSCTKTLDLSTNLVTRQCSPTNCTQNGVVMTTSICYNTTVGVSYQTNCCCYGDGCNSAPSLTNSMTAIITVIALAFWLSSPL</sequence>
<comment type="caution">
    <text evidence="2">The sequence shown here is derived from an EMBL/GenBank/DDBJ whole genome shotgun (WGS) entry which is preliminary data.</text>
</comment>
<reference evidence="2 3" key="1">
    <citation type="submission" date="2014-11" db="EMBL/GenBank/DDBJ databases">
        <title>Genetic blueprint of the zoonotic pathogen Toxocara canis.</title>
        <authorList>
            <person name="Zhu X.-Q."/>
            <person name="Korhonen P.K."/>
            <person name="Cai H."/>
            <person name="Young N.D."/>
            <person name="Nejsum P."/>
            <person name="von Samson-Himmelstjerna G."/>
            <person name="Boag P.R."/>
            <person name="Tan P."/>
            <person name="Li Q."/>
            <person name="Min J."/>
            <person name="Yang Y."/>
            <person name="Wang X."/>
            <person name="Fang X."/>
            <person name="Hall R.S."/>
            <person name="Hofmann A."/>
            <person name="Sternberg P.W."/>
            <person name="Jex A.R."/>
            <person name="Gasser R.B."/>
        </authorList>
    </citation>
    <scope>NUCLEOTIDE SEQUENCE [LARGE SCALE GENOMIC DNA]</scope>
    <source>
        <strain evidence="2">PN_DK_2014</strain>
    </source>
</reference>
<keyword evidence="1" id="KW-0732">Signal</keyword>
<feature type="signal peptide" evidence="1">
    <location>
        <begin position="1"/>
        <end position="20"/>
    </location>
</feature>
<organism evidence="2 3">
    <name type="scientific">Toxocara canis</name>
    <name type="common">Canine roundworm</name>
    <dbReference type="NCBI Taxonomy" id="6265"/>
    <lineage>
        <taxon>Eukaryota</taxon>
        <taxon>Metazoa</taxon>
        <taxon>Ecdysozoa</taxon>
        <taxon>Nematoda</taxon>
        <taxon>Chromadorea</taxon>
        <taxon>Rhabditida</taxon>
        <taxon>Spirurina</taxon>
        <taxon>Ascaridomorpha</taxon>
        <taxon>Ascaridoidea</taxon>
        <taxon>Toxocaridae</taxon>
        <taxon>Toxocara</taxon>
    </lineage>
</organism>
<dbReference type="AlphaFoldDB" id="A0A0B2VAG7"/>
<evidence type="ECO:0008006" key="4">
    <source>
        <dbReference type="Google" id="ProtNLM"/>
    </source>
</evidence>
<dbReference type="EMBL" id="JPKZ01001740">
    <property type="protein sequence ID" value="KHN80481.1"/>
    <property type="molecule type" value="Genomic_DNA"/>
</dbReference>
<evidence type="ECO:0000313" key="2">
    <source>
        <dbReference type="EMBL" id="KHN80481.1"/>
    </source>
</evidence>
<gene>
    <name evidence="2" type="ORF">Tcan_09581</name>
</gene>
<protein>
    <recommendedName>
        <fullName evidence="4">UPAR/Ly6 domain-containing protein</fullName>
    </recommendedName>
</protein>
<evidence type="ECO:0000256" key="1">
    <source>
        <dbReference type="SAM" id="SignalP"/>
    </source>
</evidence>
<accession>A0A0B2VAG7</accession>
<keyword evidence="3" id="KW-1185">Reference proteome</keyword>
<dbReference type="OrthoDB" id="5842553at2759"/>
<evidence type="ECO:0000313" key="3">
    <source>
        <dbReference type="Proteomes" id="UP000031036"/>
    </source>
</evidence>